<feature type="region of interest" description="Disordered" evidence="3">
    <location>
        <begin position="87"/>
        <end position="108"/>
    </location>
</feature>
<evidence type="ECO:0000313" key="5">
    <source>
        <dbReference type="Proteomes" id="UP000094379"/>
    </source>
</evidence>
<dbReference type="AlphaFoldDB" id="A0A1E3GUW2"/>
<dbReference type="RefSeq" id="WP_069295123.1">
    <property type="nucleotide sequence ID" value="NZ_MCRI01000003.1"/>
</dbReference>
<dbReference type="PANTHER" id="PTHR37483:SF1">
    <property type="entry name" value="UPF0125 PROTEIN RATB"/>
    <property type="match status" value="1"/>
</dbReference>
<comment type="similarity">
    <text evidence="1 2">Belongs to the UPF0125 (RnfH) family.</text>
</comment>
<dbReference type="InterPro" id="IPR016155">
    <property type="entry name" value="Mopterin_synth/thiamin_S_b"/>
</dbReference>
<dbReference type="PANTHER" id="PTHR37483">
    <property type="entry name" value="UPF0125 PROTEIN RATB"/>
    <property type="match status" value="1"/>
</dbReference>
<proteinExistence type="inferred from homology"/>
<evidence type="ECO:0000256" key="2">
    <source>
        <dbReference type="HAMAP-Rule" id="MF_00460"/>
    </source>
</evidence>
<keyword evidence="5" id="KW-1185">Reference proteome</keyword>
<evidence type="ECO:0000256" key="1">
    <source>
        <dbReference type="ARBA" id="ARBA00010645"/>
    </source>
</evidence>
<name>A0A1E3GUW2_9GAMM</name>
<dbReference type="Pfam" id="PF03658">
    <property type="entry name" value="Ub-RnfH"/>
    <property type="match status" value="1"/>
</dbReference>
<dbReference type="InterPro" id="IPR005346">
    <property type="entry name" value="RnfH"/>
</dbReference>
<dbReference type="PATRIC" id="fig|291169.3.peg.572"/>
<evidence type="ECO:0000313" key="4">
    <source>
        <dbReference type="EMBL" id="ODN67735.1"/>
    </source>
</evidence>
<gene>
    <name evidence="4" type="primary">pasI</name>
    <name evidence="4" type="ORF">A9E74_00569</name>
</gene>
<comment type="caution">
    <text evidence="4">The sequence shown here is derived from an EMBL/GenBank/DDBJ whole genome shotgun (WGS) entry which is preliminary data.</text>
</comment>
<protein>
    <recommendedName>
        <fullName evidence="2">UPF0125 protein A9E74_00569</fullName>
    </recommendedName>
</protein>
<dbReference type="STRING" id="291169.A9E74_00569"/>
<dbReference type="EMBL" id="MCRI01000003">
    <property type="protein sequence ID" value="ODN67735.1"/>
    <property type="molecule type" value="Genomic_DNA"/>
</dbReference>
<feature type="compositionally biased region" description="Basic and acidic residues" evidence="3">
    <location>
        <begin position="87"/>
        <end position="102"/>
    </location>
</feature>
<accession>A0A1E3GUW2</accession>
<dbReference type="InterPro" id="IPR037021">
    <property type="entry name" value="RnfH_sf"/>
</dbReference>
<organism evidence="4 5">
    <name type="scientific">Methylophaga muralis</name>
    <dbReference type="NCBI Taxonomy" id="291169"/>
    <lineage>
        <taxon>Bacteria</taxon>
        <taxon>Pseudomonadati</taxon>
        <taxon>Pseudomonadota</taxon>
        <taxon>Gammaproteobacteria</taxon>
        <taxon>Thiotrichales</taxon>
        <taxon>Piscirickettsiaceae</taxon>
        <taxon>Methylophaga</taxon>
    </lineage>
</organism>
<sequence>MEPVNAKLITVEIAYALPDEQVILSLEVPDNTTVEQAVKRSGILERYPQINIEKDKVGIFGKICKMDATLSHKDRIEIYRPLIADPKESRRQKAEMEKKNKTAEAAND</sequence>
<dbReference type="HAMAP" id="MF_00460">
    <property type="entry name" value="UPF0125_RnfH"/>
    <property type="match status" value="1"/>
</dbReference>
<reference evidence="4 5" key="1">
    <citation type="submission" date="2016-07" db="EMBL/GenBank/DDBJ databases">
        <title>Draft Genome Sequence of Methylophaga muralis Bur 1.</title>
        <authorList>
            <person name="Vasilenko O.V."/>
            <person name="Doronina N.V."/>
            <person name="Shmareva M.N."/>
            <person name="Tarlachkov S.V."/>
            <person name="Mustakhimov I."/>
            <person name="Trotsenko Y.A."/>
        </authorList>
    </citation>
    <scope>NUCLEOTIDE SEQUENCE [LARGE SCALE GENOMIC DNA]</scope>
    <source>
        <strain evidence="4 5">Bur 1</strain>
    </source>
</reference>
<evidence type="ECO:0000256" key="3">
    <source>
        <dbReference type="SAM" id="MobiDB-lite"/>
    </source>
</evidence>
<dbReference type="Gene3D" id="3.10.20.280">
    <property type="entry name" value="RnfH-like"/>
    <property type="match status" value="1"/>
</dbReference>
<dbReference type="SUPFAM" id="SSF54285">
    <property type="entry name" value="MoaD/ThiS"/>
    <property type="match status" value="1"/>
</dbReference>
<dbReference type="NCBIfam" id="NF002490">
    <property type="entry name" value="PRK01777.1"/>
    <property type="match status" value="1"/>
</dbReference>
<dbReference type="Proteomes" id="UP000094379">
    <property type="component" value="Unassembled WGS sequence"/>
</dbReference>